<organism evidence="2 3">
    <name type="scientific">Jiangella anatolica</name>
    <dbReference type="NCBI Taxonomy" id="2670374"/>
    <lineage>
        <taxon>Bacteria</taxon>
        <taxon>Bacillati</taxon>
        <taxon>Actinomycetota</taxon>
        <taxon>Actinomycetes</taxon>
        <taxon>Jiangellales</taxon>
        <taxon>Jiangellaceae</taxon>
        <taxon>Jiangella</taxon>
    </lineage>
</organism>
<feature type="domain" description="Aminoglycoside phosphotransferase" evidence="1">
    <location>
        <begin position="40"/>
        <end position="239"/>
    </location>
</feature>
<evidence type="ECO:0000259" key="1">
    <source>
        <dbReference type="Pfam" id="PF01636"/>
    </source>
</evidence>
<name>A0A2W2B799_9ACTN</name>
<dbReference type="Pfam" id="PF01636">
    <property type="entry name" value="APH"/>
    <property type="match status" value="1"/>
</dbReference>
<dbReference type="RefSeq" id="WP_111255072.1">
    <property type="nucleotide sequence ID" value="NZ_POTW01000026.1"/>
</dbReference>
<evidence type="ECO:0000313" key="3">
    <source>
        <dbReference type="Proteomes" id="UP000248764"/>
    </source>
</evidence>
<evidence type="ECO:0000313" key="2">
    <source>
        <dbReference type="EMBL" id="PZF83341.1"/>
    </source>
</evidence>
<dbReference type="Gene3D" id="1.10.510.10">
    <property type="entry name" value="Transferase(Phosphotransferase) domain 1"/>
    <property type="match status" value="1"/>
</dbReference>
<keyword evidence="3" id="KW-1185">Reference proteome</keyword>
<dbReference type="EMBL" id="POTW01000026">
    <property type="protein sequence ID" value="PZF83341.1"/>
    <property type="molecule type" value="Genomic_DNA"/>
</dbReference>
<gene>
    <name evidence="2" type="ORF">C1I92_12930</name>
</gene>
<protein>
    <recommendedName>
        <fullName evidence="1">Aminoglycoside phosphotransferase domain-containing protein</fullName>
    </recommendedName>
</protein>
<dbReference type="InterPro" id="IPR011009">
    <property type="entry name" value="Kinase-like_dom_sf"/>
</dbReference>
<dbReference type="InterPro" id="IPR002575">
    <property type="entry name" value="Aminoglycoside_PTrfase"/>
</dbReference>
<comment type="caution">
    <text evidence="2">The sequence shown here is derived from an EMBL/GenBank/DDBJ whole genome shotgun (WGS) entry which is preliminary data.</text>
</comment>
<proteinExistence type="predicted"/>
<dbReference type="SUPFAM" id="SSF56112">
    <property type="entry name" value="Protein kinase-like (PK-like)"/>
    <property type="match status" value="1"/>
</dbReference>
<reference evidence="2 3" key="1">
    <citation type="submission" date="2018-01" db="EMBL/GenBank/DDBJ databases">
        <title>Draft genome sequence of Jiangella sp. GTF31.</title>
        <authorList>
            <person name="Sahin N."/>
            <person name="Ay H."/>
            <person name="Saygin H."/>
        </authorList>
    </citation>
    <scope>NUCLEOTIDE SEQUENCE [LARGE SCALE GENOMIC DNA]</scope>
    <source>
        <strain evidence="2 3">GTF31</strain>
    </source>
</reference>
<sequence>MTAGPDRARAVLDAAAHIAGLAAGGATLIRDGANVMYRLPGQVVARIGRPGREDTALREVRVSAWLRRNGVAAVEALDDVAQPVVIDGRPVTWWRELPPHRPAEPAELATVLRAVHALAPPDGLALPLYEPFAHLDDRIGAAAGLADGDRAWLRGHLAELRRRYARLDLPGPPQVIHGDAWQGNVAVPADGPPVLLDLEAVALGHRDWDLIQIAVDHADFARLDAADYRAFVDAYGGYDVVGAPWFRTLADIQELRWTTFALSKAAVSADASAQARHRIACLRGDVPRPWTWAAI</sequence>
<dbReference type="AlphaFoldDB" id="A0A2W2B799"/>
<accession>A0A2W2B799</accession>
<dbReference type="Proteomes" id="UP000248764">
    <property type="component" value="Unassembled WGS sequence"/>
</dbReference>